<dbReference type="EMBL" id="JANPWB010000006">
    <property type="protein sequence ID" value="KAJ1177360.1"/>
    <property type="molecule type" value="Genomic_DNA"/>
</dbReference>
<protein>
    <submittedName>
        <fullName evidence="2">Uncharacterized protein</fullName>
    </submittedName>
</protein>
<gene>
    <name evidence="2" type="ORF">NDU88_002619</name>
</gene>
<keyword evidence="3" id="KW-1185">Reference proteome</keyword>
<feature type="region of interest" description="Disordered" evidence="1">
    <location>
        <begin position="122"/>
        <end position="249"/>
    </location>
</feature>
<evidence type="ECO:0000256" key="1">
    <source>
        <dbReference type="SAM" id="MobiDB-lite"/>
    </source>
</evidence>
<reference evidence="2" key="1">
    <citation type="journal article" date="2022" name="bioRxiv">
        <title>Sequencing and chromosome-scale assembly of the giantPleurodeles waltlgenome.</title>
        <authorList>
            <person name="Brown T."/>
            <person name="Elewa A."/>
            <person name="Iarovenko S."/>
            <person name="Subramanian E."/>
            <person name="Araus A.J."/>
            <person name="Petzold A."/>
            <person name="Susuki M."/>
            <person name="Suzuki K.-i.T."/>
            <person name="Hayashi T."/>
            <person name="Toyoda A."/>
            <person name="Oliveira C."/>
            <person name="Osipova E."/>
            <person name="Leigh N.D."/>
            <person name="Simon A."/>
            <person name="Yun M.H."/>
        </authorList>
    </citation>
    <scope>NUCLEOTIDE SEQUENCE</scope>
    <source>
        <strain evidence="2">20211129_DDA</strain>
        <tissue evidence="2">Liver</tissue>
    </source>
</reference>
<sequence>MGTPPNVSETEFRSPALKERTDSGKGREESSPRWRPSRTLEQGAPTRAWLTDPGGHPRAGRINEGGTRQPPERTWIRGADESPPEHCWSHVNPVAGLQQHKGSARRSGAQVQLRGQVRRGLRRLEVSEPRDIGDTVGTRRWSGPLGHLAARGSTPLPPSPTLPIKQQTEPELHASARADPAVSRIGEIKQKRGDFLPPSPLPPPWVASATQTMHPPPKRGTTLARTSSAFSCRPPHTAPPPYLQIEARS</sequence>
<evidence type="ECO:0000313" key="2">
    <source>
        <dbReference type="EMBL" id="KAJ1177360.1"/>
    </source>
</evidence>
<feature type="compositionally biased region" description="Basic and acidic residues" evidence="1">
    <location>
        <begin position="122"/>
        <end position="133"/>
    </location>
</feature>
<name>A0AAV7TMA8_PLEWA</name>
<accession>A0AAV7TMA8</accession>
<feature type="region of interest" description="Disordered" evidence="1">
    <location>
        <begin position="1"/>
        <end position="87"/>
    </location>
</feature>
<feature type="compositionally biased region" description="Basic and acidic residues" evidence="1">
    <location>
        <begin position="70"/>
        <end position="87"/>
    </location>
</feature>
<dbReference type="Proteomes" id="UP001066276">
    <property type="component" value="Chromosome 3_2"/>
</dbReference>
<evidence type="ECO:0000313" key="3">
    <source>
        <dbReference type="Proteomes" id="UP001066276"/>
    </source>
</evidence>
<proteinExistence type="predicted"/>
<organism evidence="2 3">
    <name type="scientific">Pleurodeles waltl</name>
    <name type="common">Iberian ribbed newt</name>
    <dbReference type="NCBI Taxonomy" id="8319"/>
    <lineage>
        <taxon>Eukaryota</taxon>
        <taxon>Metazoa</taxon>
        <taxon>Chordata</taxon>
        <taxon>Craniata</taxon>
        <taxon>Vertebrata</taxon>
        <taxon>Euteleostomi</taxon>
        <taxon>Amphibia</taxon>
        <taxon>Batrachia</taxon>
        <taxon>Caudata</taxon>
        <taxon>Salamandroidea</taxon>
        <taxon>Salamandridae</taxon>
        <taxon>Pleurodelinae</taxon>
        <taxon>Pleurodeles</taxon>
    </lineage>
</organism>
<dbReference type="AlphaFoldDB" id="A0AAV7TMA8"/>
<feature type="compositionally biased region" description="Basic and acidic residues" evidence="1">
    <location>
        <begin position="10"/>
        <end position="32"/>
    </location>
</feature>
<comment type="caution">
    <text evidence="2">The sequence shown here is derived from an EMBL/GenBank/DDBJ whole genome shotgun (WGS) entry which is preliminary data.</text>
</comment>